<keyword evidence="2 7" id="KW-0436">Ligase</keyword>
<feature type="domain" description="Mur ligase central" evidence="8">
    <location>
        <begin position="52"/>
        <end position="271"/>
    </location>
</feature>
<dbReference type="Proteomes" id="UP001209755">
    <property type="component" value="Unassembled WGS sequence"/>
</dbReference>
<reference evidence="10" key="1">
    <citation type="submission" date="2023-07" db="EMBL/GenBank/DDBJ databases">
        <title>Genome sequencing of Purple Non-Sulfur Bacteria from various extreme environments.</title>
        <authorList>
            <person name="Mayer M."/>
        </authorList>
    </citation>
    <scope>NUCLEOTIDE SEQUENCE [LARGE SCALE GENOMIC DNA]</scope>
    <source>
        <strain evidence="10">DSM 17935</strain>
    </source>
</reference>
<dbReference type="NCBIfam" id="TIGR01499">
    <property type="entry name" value="folC"/>
    <property type="match status" value="1"/>
</dbReference>
<evidence type="ECO:0000256" key="3">
    <source>
        <dbReference type="ARBA" id="ARBA00022723"/>
    </source>
</evidence>
<keyword evidence="6" id="KW-0460">Magnesium</keyword>
<dbReference type="EC" id="6.3.2.12" evidence="9"/>
<dbReference type="GO" id="GO:0004326">
    <property type="term" value="F:tetrahydrofolylpolyglutamate synthase activity"/>
    <property type="evidence" value="ECO:0007669"/>
    <property type="project" value="UniProtKB-EC"/>
</dbReference>
<dbReference type="InterPro" id="IPR036565">
    <property type="entry name" value="Mur-like_cat_sf"/>
</dbReference>
<evidence type="ECO:0000256" key="2">
    <source>
        <dbReference type="ARBA" id="ARBA00022598"/>
    </source>
</evidence>
<gene>
    <name evidence="9" type="ORF">M2319_003876</name>
</gene>
<proteinExistence type="inferred from homology"/>
<comment type="caution">
    <text evidence="9">The sequence shown here is derived from an EMBL/GenBank/DDBJ whole genome shotgun (WGS) entry which is preliminary data.</text>
</comment>
<dbReference type="EC" id="6.3.2.17" evidence="9"/>
<dbReference type="PANTHER" id="PTHR11136:SF0">
    <property type="entry name" value="DIHYDROFOLATE SYNTHETASE-RELATED"/>
    <property type="match status" value="1"/>
</dbReference>
<accession>A0ABT3HGI2</accession>
<dbReference type="SUPFAM" id="SSF53623">
    <property type="entry name" value="MurD-like peptide ligases, catalytic domain"/>
    <property type="match status" value="1"/>
</dbReference>
<dbReference type="Pfam" id="PF08245">
    <property type="entry name" value="Mur_ligase_M"/>
    <property type="match status" value="1"/>
</dbReference>
<dbReference type="EMBL" id="JAOQNS010000013">
    <property type="protein sequence ID" value="MCW2309520.1"/>
    <property type="molecule type" value="Genomic_DNA"/>
</dbReference>
<dbReference type="Gene3D" id="3.40.1190.10">
    <property type="entry name" value="Mur-like, catalytic domain"/>
    <property type="match status" value="1"/>
</dbReference>
<dbReference type="PIRSF" id="PIRSF001563">
    <property type="entry name" value="Folylpolyglu_synth"/>
    <property type="match status" value="1"/>
</dbReference>
<evidence type="ECO:0000256" key="1">
    <source>
        <dbReference type="ARBA" id="ARBA00008276"/>
    </source>
</evidence>
<dbReference type="InterPro" id="IPR001645">
    <property type="entry name" value="Folylpolyglutamate_synth"/>
</dbReference>
<keyword evidence="4 7" id="KW-0547">Nucleotide-binding</keyword>
<organism evidence="9 10">
    <name type="scientific">Rhodobium gokarnense</name>
    <dbReference type="NCBI Taxonomy" id="364296"/>
    <lineage>
        <taxon>Bacteria</taxon>
        <taxon>Pseudomonadati</taxon>
        <taxon>Pseudomonadota</taxon>
        <taxon>Alphaproteobacteria</taxon>
        <taxon>Hyphomicrobiales</taxon>
        <taxon>Rhodobiaceae</taxon>
        <taxon>Rhodobium</taxon>
    </lineage>
</organism>
<dbReference type="GO" id="GO:0008841">
    <property type="term" value="F:dihydrofolate synthase activity"/>
    <property type="evidence" value="ECO:0007669"/>
    <property type="project" value="UniProtKB-EC"/>
</dbReference>
<keyword evidence="10" id="KW-1185">Reference proteome</keyword>
<protein>
    <submittedName>
        <fullName evidence="9">Dihydrofolate synthase/folylpolyglutamate synthase</fullName>
        <ecNumber evidence="9">6.3.2.12</ecNumber>
        <ecNumber evidence="9">6.3.2.17</ecNumber>
    </submittedName>
</protein>
<evidence type="ECO:0000256" key="7">
    <source>
        <dbReference type="PIRNR" id="PIRNR001563"/>
    </source>
</evidence>
<name>A0ABT3HGI2_9HYPH</name>
<evidence type="ECO:0000256" key="5">
    <source>
        <dbReference type="ARBA" id="ARBA00022840"/>
    </source>
</evidence>
<evidence type="ECO:0000259" key="8">
    <source>
        <dbReference type="Pfam" id="PF08245"/>
    </source>
</evidence>
<keyword evidence="5 7" id="KW-0067">ATP-binding</keyword>
<dbReference type="RefSeq" id="WP_264603102.1">
    <property type="nucleotide sequence ID" value="NZ_JAOQNS010000013.1"/>
</dbReference>
<dbReference type="Gene3D" id="3.90.190.20">
    <property type="entry name" value="Mur ligase, C-terminal domain"/>
    <property type="match status" value="1"/>
</dbReference>
<dbReference type="PROSITE" id="PS01012">
    <property type="entry name" value="FOLYLPOLYGLU_SYNT_2"/>
    <property type="match status" value="1"/>
</dbReference>
<evidence type="ECO:0000256" key="6">
    <source>
        <dbReference type="ARBA" id="ARBA00022842"/>
    </source>
</evidence>
<sequence>MNLPTIPETADAILERLVALHPKSIDLSLDRMWQVLAALGHPERRLPPVIHIAGTNGKGSTSATLKAILESAGNAVHVYTSPHLVRFNERVRLGARGGGRFVSDAALAEALAKAEDLNGGSPITIFEITTAAALDLFAAHPADYLLLEVGLGGRLDATNVVDKPLATVITPIAFDHEAYLGSDIRDIAREKAGILKKGVPAIVAPQADAVTEVIEARADEIGAPLVLGGRDWMAHEEHGRLVYQDEGGLLDLPAPRLIGDHQFVNTGLAIATLRALDRMPGAGEVEAGLARVDWPARMQRLSFGHLVEEAPEDAELWVDGGHNPAAGQAVATVMADLQDRAPRPLVLIAGMLSTKDPVGFFSHFAGLARDVLTVPIAGVEAAVNPGELADAARDVGLPARPFGSIGAALRHLAAEPFDAPPRILICGSLYLAGEALDLNGTPPE</sequence>
<keyword evidence="3" id="KW-0479">Metal-binding</keyword>
<dbReference type="PANTHER" id="PTHR11136">
    <property type="entry name" value="FOLYLPOLYGLUTAMATE SYNTHASE-RELATED"/>
    <property type="match status" value="1"/>
</dbReference>
<evidence type="ECO:0000313" key="10">
    <source>
        <dbReference type="Proteomes" id="UP001209755"/>
    </source>
</evidence>
<evidence type="ECO:0000256" key="4">
    <source>
        <dbReference type="ARBA" id="ARBA00022741"/>
    </source>
</evidence>
<dbReference type="InterPro" id="IPR013221">
    <property type="entry name" value="Mur_ligase_cen"/>
</dbReference>
<dbReference type="InterPro" id="IPR036615">
    <property type="entry name" value="Mur_ligase_C_dom_sf"/>
</dbReference>
<evidence type="ECO:0000313" key="9">
    <source>
        <dbReference type="EMBL" id="MCW2309520.1"/>
    </source>
</evidence>
<dbReference type="SUPFAM" id="SSF53244">
    <property type="entry name" value="MurD-like peptide ligases, peptide-binding domain"/>
    <property type="match status" value="1"/>
</dbReference>
<dbReference type="InterPro" id="IPR018109">
    <property type="entry name" value="Folylpolyglutamate_synth_CS"/>
</dbReference>
<comment type="similarity">
    <text evidence="1 7">Belongs to the folylpolyglutamate synthase family.</text>
</comment>